<feature type="domain" description="MYND-type" evidence="5">
    <location>
        <begin position="21"/>
        <end position="62"/>
    </location>
</feature>
<dbReference type="PROSITE" id="PS01360">
    <property type="entry name" value="ZF_MYND_1"/>
    <property type="match status" value="1"/>
</dbReference>
<dbReference type="GO" id="GO:0008270">
    <property type="term" value="F:zinc ion binding"/>
    <property type="evidence" value="ECO:0007669"/>
    <property type="project" value="UniProtKB-KW"/>
</dbReference>
<reference evidence="6 7" key="1">
    <citation type="journal article" date="2019" name="Nat. Ecol. Evol.">
        <title>Megaphylogeny resolves global patterns of mushroom evolution.</title>
        <authorList>
            <person name="Varga T."/>
            <person name="Krizsan K."/>
            <person name="Foldi C."/>
            <person name="Dima B."/>
            <person name="Sanchez-Garcia M."/>
            <person name="Sanchez-Ramirez S."/>
            <person name="Szollosi G.J."/>
            <person name="Szarkandi J.G."/>
            <person name="Papp V."/>
            <person name="Albert L."/>
            <person name="Andreopoulos W."/>
            <person name="Angelini C."/>
            <person name="Antonin V."/>
            <person name="Barry K.W."/>
            <person name="Bougher N.L."/>
            <person name="Buchanan P."/>
            <person name="Buyck B."/>
            <person name="Bense V."/>
            <person name="Catcheside P."/>
            <person name="Chovatia M."/>
            <person name="Cooper J."/>
            <person name="Damon W."/>
            <person name="Desjardin D."/>
            <person name="Finy P."/>
            <person name="Geml J."/>
            <person name="Haridas S."/>
            <person name="Hughes K."/>
            <person name="Justo A."/>
            <person name="Karasinski D."/>
            <person name="Kautmanova I."/>
            <person name="Kiss B."/>
            <person name="Kocsube S."/>
            <person name="Kotiranta H."/>
            <person name="LaButti K.M."/>
            <person name="Lechner B.E."/>
            <person name="Liimatainen K."/>
            <person name="Lipzen A."/>
            <person name="Lukacs Z."/>
            <person name="Mihaltcheva S."/>
            <person name="Morgado L.N."/>
            <person name="Niskanen T."/>
            <person name="Noordeloos M.E."/>
            <person name="Ohm R.A."/>
            <person name="Ortiz-Santana B."/>
            <person name="Ovrebo C."/>
            <person name="Racz N."/>
            <person name="Riley R."/>
            <person name="Savchenko A."/>
            <person name="Shiryaev A."/>
            <person name="Soop K."/>
            <person name="Spirin V."/>
            <person name="Szebenyi C."/>
            <person name="Tomsovsky M."/>
            <person name="Tulloss R.E."/>
            <person name="Uehling J."/>
            <person name="Grigoriev I.V."/>
            <person name="Vagvolgyi C."/>
            <person name="Papp T."/>
            <person name="Martin F.M."/>
            <person name="Miettinen O."/>
            <person name="Hibbett D.S."/>
            <person name="Nagy L.G."/>
        </authorList>
    </citation>
    <scope>NUCLEOTIDE SEQUENCE [LARGE SCALE GENOMIC DNA]</scope>
    <source>
        <strain evidence="6 7">HHB13444</strain>
    </source>
</reference>
<evidence type="ECO:0000256" key="2">
    <source>
        <dbReference type="ARBA" id="ARBA00022771"/>
    </source>
</evidence>
<dbReference type="InParanoid" id="A0A5C3PJ84"/>
<dbReference type="PROSITE" id="PS50865">
    <property type="entry name" value="ZF_MYND_2"/>
    <property type="match status" value="1"/>
</dbReference>
<dbReference type="InterPro" id="IPR002893">
    <property type="entry name" value="Znf_MYND"/>
</dbReference>
<dbReference type="STRING" id="1314778.A0A5C3PJ84"/>
<keyword evidence="7" id="KW-1185">Reference proteome</keyword>
<dbReference type="AlphaFoldDB" id="A0A5C3PJ84"/>
<evidence type="ECO:0000256" key="3">
    <source>
        <dbReference type="ARBA" id="ARBA00022833"/>
    </source>
</evidence>
<dbReference type="Pfam" id="PF01753">
    <property type="entry name" value="zf-MYND"/>
    <property type="match status" value="1"/>
</dbReference>
<dbReference type="SUPFAM" id="SSF144232">
    <property type="entry name" value="HIT/MYND zinc finger-like"/>
    <property type="match status" value="1"/>
</dbReference>
<evidence type="ECO:0000256" key="1">
    <source>
        <dbReference type="ARBA" id="ARBA00022723"/>
    </source>
</evidence>
<gene>
    <name evidence="6" type="ORF">K466DRAFT_77323</name>
</gene>
<keyword evidence="3" id="KW-0862">Zinc</keyword>
<dbReference type="EMBL" id="ML211118">
    <property type="protein sequence ID" value="TFK88280.1"/>
    <property type="molecule type" value="Genomic_DNA"/>
</dbReference>
<organism evidence="6 7">
    <name type="scientific">Polyporus arcularius HHB13444</name>
    <dbReference type="NCBI Taxonomy" id="1314778"/>
    <lineage>
        <taxon>Eukaryota</taxon>
        <taxon>Fungi</taxon>
        <taxon>Dikarya</taxon>
        <taxon>Basidiomycota</taxon>
        <taxon>Agaricomycotina</taxon>
        <taxon>Agaricomycetes</taxon>
        <taxon>Polyporales</taxon>
        <taxon>Polyporaceae</taxon>
        <taxon>Polyporus</taxon>
    </lineage>
</organism>
<evidence type="ECO:0000259" key="5">
    <source>
        <dbReference type="PROSITE" id="PS50865"/>
    </source>
</evidence>
<keyword evidence="2 4" id="KW-0863">Zinc-finger</keyword>
<evidence type="ECO:0000256" key="4">
    <source>
        <dbReference type="PROSITE-ProRule" id="PRU00134"/>
    </source>
</evidence>
<sequence>MDTPETTVSNRVGSGDSLRRCNRCFSPQTAGVRLRRCGGCSTVVYCSLECQKVQWPLHKPLCRAETTEDAAKVACYGYASLGAFSRDLDDFMDAHEWAFRMLITMERQLQRDRNPDVPFSELPMLLRFSLRCQTTRSDTHQLRNPAMLFALVSQTFEDLDAFARKNKNTYAQTASTRESAHRNFVREFPHYTGQIFAVEHRVPGTNHASMHFYPIETPLAPALGTPQQRRPISEDMVDFCKRSINDGFPMGMNVSGGFLAYPGTFVRLGKAICEEWES</sequence>
<proteinExistence type="predicted"/>
<evidence type="ECO:0000313" key="7">
    <source>
        <dbReference type="Proteomes" id="UP000308197"/>
    </source>
</evidence>
<protein>
    <recommendedName>
        <fullName evidence="5">MYND-type domain-containing protein</fullName>
    </recommendedName>
</protein>
<keyword evidence="1" id="KW-0479">Metal-binding</keyword>
<accession>A0A5C3PJ84</accession>
<name>A0A5C3PJ84_9APHY</name>
<dbReference type="Proteomes" id="UP000308197">
    <property type="component" value="Unassembled WGS sequence"/>
</dbReference>
<dbReference type="Gene3D" id="6.10.140.2220">
    <property type="match status" value="1"/>
</dbReference>
<evidence type="ECO:0000313" key="6">
    <source>
        <dbReference type="EMBL" id="TFK88280.1"/>
    </source>
</evidence>